<keyword evidence="7" id="KW-0812">Transmembrane</keyword>
<evidence type="ECO:0000256" key="4">
    <source>
        <dbReference type="ARBA" id="ARBA00022840"/>
    </source>
</evidence>
<feature type="compositionally biased region" description="Basic and acidic residues" evidence="6">
    <location>
        <begin position="12"/>
        <end position="27"/>
    </location>
</feature>
<dbReference type="InterPro" id="IPR011009">
    <property type="entry name" value="Kinase-like_dom_sf"/>
</dbReference>
<evidence type="ECO:0000256" key="3">
    <source>
        <dbReference type="ARBA" id="ARBA00022777"/>
    </source>
</evidence>
<dbReference type="Gene3D" id="3.30.200.20">
    <property type="entry name" value="Phosphorylase Kinase, domain 1"/>
    <property type="match status" value="1"/>
</dbReference>
<dbReference type="KEGG" id="lrs:PX52LOC_00494"/>
<dbReference type="SMART" id="SM00220">
    <property type="entry name" value="S_TKc"/>
    <property type="match status" value="1"/>
</dbReference>
<protein>
    <submittedName>
        <fullName evidence="9">Putative beta-jelly-roll-type glycoside hydrolase and serine/threonine-protein kinase PknB</fullName>
    </submittedName>
</protein>
<accession>A0A5C1A6L8</accession>
<keyword evidence="1" id="KW-0808">Transferase</keyword>
<dbReference type="PANTHER" id="PTHR43289:SF34">
    <property type="entry name" value="SERINE_THREONINE-PROTEIN KINASE YBDM-RELATED"/>
    <property type="match status" value="1"/>
</dbReference>
<dbReference type="GO" id="GO:0005524">
    <property type="term" value="F:ATP binding"/>
    <property type="evidence" value="ECO:0007669"/>
    <property type="project" value="UniProtKB-UniRule"/>
</dbReference>
<keyword evidence="7" id="KW-1133">Transmembrane helix</keyword>
<evidence type="ECO:0000256" key="7">
    <source>
        <dbReference type="SAM" id="Phobius"/>
    </source>
</evidence>
<feature type="region of interest" description="Disordered" evidence="6">
    <location>
        <begin position="1"/>
        <end position="44"/>
    </location>
</feature>
<dbReference type="InterPro" id="IPR017441">
    <property type="entry name" value="Protein_kinase_ATP_BS"/>
</dbReference>
<keyword evidence="7" id="KW-0472">Membrane</keyword>
<dbReference type="OrthoDB" id="221884at2"/>
<dbReference type="Pfam" id="PF06439">
    <property type="entry name" value="3keto-disac_hyd"/>
    <property type="match status" value="1"/>
</dbReference>
<dbReference type="Proteomes" id="UP000324974">
    <property type="component" value="Chromosome"/>
</dbReference>
<evidence type="ECO:0000256" key="6">
    <source>
        <dbReference type="SAM" id="MobiDB-lite"/>
    </source>
</evidence>
<dbReference type="InterPro" id="IPR010496">
    <property type="entry name" value="AL/BT2_dom"/>
</dbReference>
<evidence type="ECO:0000256" key="1">
    <source>
        <dbReference type="ARBA" id="ARBA00022679"/>
    </source>
</evidence>
<organism evidence="9 10">
    <name type="scientific">Limnoglobus roseus</name>
    <dbReference type="NCBI Taxonomy" id="2598579"/>
    <lineage>
        <taxon>Bacteria</taxon>
        <taxon>Pseudomonadati</taxon>
        <taxon>Planctomycetota</taxon>
        <taxon>Planctomycetia</taxon>
        <taxon>Gemmatales</taxon>
        <taxon>Gemmataceae</taxon>
        <taxon>Limnoglobus</taxon>
    </lineage>
</organism>
<evidence type="ECO:0000313" key="9">
    <source>
        <dbReference type="EMBL" id="QEL13636.1"/>
    </source>
</evidence>
<gene>
    <name evidence="9" type="ORF">PX52LOC_00494</name>
</gene>
<dbReference type="InterPro" id="IPR000719">
    <property type="entry name" value="Prot_kinase_dom"/>
</dbReference>
<dbReference type="GO" id="GO:0016787">
    <property type="term" value="F:hydrolase activity"/>
    <property type="evidence" value="ECO:0007669"/>
    <property type="project" value="UniProtKB-KW"/>
</dbReference>
<keyword evidence="9" id="KW-0378">Hydrolase</keyword>
<keyword evidence="10" id="KW-1185">Reference proteome</keyword>
<evidence type="ECO:0000313" key="10">
    <source>
        <dbReference type="Proteomes" id="UP000324974"/>
    </source>
</evidence>
<dbReference type="PANTHER" id="PTHR43289">
    <property type="entry name" value="MITOGEN-ACTIVATED PROTEIN KINASE KINASE KINASE 20-RELATED"/>
    <property type="match status" value="1"/>
</dbReference>
<feature type="transmembrane region" description="Helical" evidence="7">
    <location>
        <begin position="385"/>
        <end position="407"/>
    </location>
</feature>
<dbReference type="PROSITE" id="PS00107">
    <property type="entry name" value="PROTEIN_KINASE_ATP"/>
    <property type="match status" value="1"/>
</dbReference>
<proteinExistence type="predicted"/>
<reference evidence="10" key="1">
    <citation type="submission" date="2019-08" db="EMBL/GenBank/DDBJ databases">
        <title>Limnoglobus roseus gen. nov., sp. nov., a novel freshwater planctomycete with a giant genome from the family Gemmataceae.</title>
        <authorList>
            <person name="Kulichevskaya I.S."/>
            <person name="Naumoff D.G."/>
            <person name="Miroshnikov K."/>
            <person name="Ivanova A."/>
            <person name="Philippov D.A."/>
            <person name="Hakobyan A."/>
            <person name="Rijpstra I.C."/>
            <person name="Sinninghe Damste J.S."/>
            <person name="Liesack W."/>
            <person name="Dedysh S.N."/>
        </authorList>
    </citation>
    <scope>NUCLEOTIDE SEQUENCE [LARGE SCALE GENOMIC DNA]</scope>
    <source>
        <strain evidence="10">PX52</strain>
    </source>
</reference>
<dbReference type="RefSeq" id="WP_149108591.1">
    <property type="nucleotide sequence ID" value="NZ_CP042425.1"/>
</dbReference>
<dbReference type="SUPFAM" id="SSF56112">
    <property type="entry name" value="Protein kinase-like (PK-like)"/>
    <property type="match status" value="1"/>
</dbReference>
<dbReference type="PROSITE" id="PS50011">
    <property type="entry name" value="PROTEIN_KINASE_DOM"/>
    <property type="match status" value="1"/>
</dbReference>
<keyword evidence="3 9" id="KW-0418">Kinase</keyword>
<feature type="binding site" evidence="5">
    <location>
        <position position="85"/>
    </location>
    <ligand>
        <name>ATP</name>
        <dbReference type="ChEBI" id="CHEBI:30616"/>
    </ligand>
</feature>
<dbReference type="Pfam" id="PF00069">
    <property type="entry name" value="Pkinase"/>
    <property type="match status" value="1"/>
</dbReference>
<keyword evidence="4 5" id="KW-0067">ATP-binding</keyword>
<feature type="domain" description="Protein kinase" evidence="8">
    <location>
        <begin position="56"/>
        <end position="319"/>
    </location>
</feature>
<sequence>MNEPNSARTRPLRPEEADTRPPTRADHTPSGYNPRDGGLRFGPPAAADEIGTLGRFRVQKELGHGGMGAVYLAFDTQLHRPIALKVMLSQLATHRTTKERFIREARSAAQITHDNVIGILEAGEIDGVPFIAMPFLQGYPLDEFLHKKGTPSTNQILRIGREMALGLAAAHDLGVIHRDIKPGNVWLEAPNGRVKILDFGLAKPQDEDKELTHTGQIMGTPAYMAPEQAAGEKVDHRADLYSLGTVLYRLVAGRTPFEPARDMMSMLVALALDEPKPLRELNPVVPPALAELVHELLRKDRTARPQSGKEVAKRLGAMLKQSLAGGREPPKTEDVLPATAPLPITPVQPTPYVAVPITAQNNVSAFEEIDEAPRRRGHGISAGKVVWLIAALAVVTAGVVIVNQHILSPESPSAEGKTNRRVSLDMPPATMPAKDVGQPTPDGPTSVFSDATPTRVFTKPGAKPSTPAGGWVPLTAGKSLADWDAFHAGGWSLTNDVLSADGAAAGWLGTKRYYTDFELELEYRLPPKGNSGIFLRAWNDGPGTGGNFVELQLLDNSAYTGLTETQKNGAIHNKIAPNFDPVSPVDLWNNLHVSVIGKRVTATFNGTKCVDADVNFPREDGRIGLQASLKPVEFRNVRVRELKD</sequence>
<evidence type="ECO:0000259" key="8">
    <source>
        <dbReference type="PROSITE" id="PS50011"/>
    </source>
</evidence>
<dbReference type="Gene3D" id="1.10.510.10">
    <property type="entry name" value="Transferase(Phosphotransferase) domain 1"/>
    <property type="match status" value="1"/>
</dbReference>
<dbReference type="Gene3D" id="2.60.120.560">
    <property type="entry name" value="Exo-inulinase, domain 1"/>
    <property type="match status" value="1"/>
</dbReference>
<keyword evidence="2 5" id="KW-0547">Nucleotide-binding</keyword>
<dbReference type="CDD" id="cd14014">
    <property type="entry name" value="STKc_PknB_like"/>
    <property type="match status" value="1"/>
</dbReference>
<evidence type="ECO:0000256" key="2">
    <source>
        <dbReference type="ARBA" id="ARBA00022741"/>
    </source>
</evidence>
<dbReference type="AlphaFoldDB" id="A0A5C1A6L8"/>
<dbReference type="EMBL" id="CP042425">
    <property type="protein sequence ID" value="QEL13636.1"/>
    <property type="molecule type" value="Genomic_DNA"/>
</dbReference>
<dbReference type="GO" id="GO:0004674">
    <property type="term" value="F:protein serine/threonine kinase activity"/>
    <property type="evidence" value="ECO:0007669"/>
    <property type="project" value="TreeGrafter"/>
</dbReference>
<evidence type="ECO:0000256" key="5">
    <source>
        <dbReference type="PROSITE-ProRule" id="PRU10141"/>
    </source>
</evidence>
<name>A0A5C1A6L8_9BACT</name>